<gene>
    <name evidence="1" type="ORF">B0T16DRAFT_494886</name>
</gene>
<evidence type="ECO:0000313" key="2">
    <source>
        <dbReference type="Proteomes" id="UP001174936"/>
    </source>
</evidence>
<name>A0AA39Y313_9PEZI</name>
<evidence type="ECO:0000313" key="1">
    <source>
        <dbReference type="EMBL" id="KAK0643962.1"/>
    </source>
</evidence>
<comment type="caution">
    <text evidence="1">The sequence shown here is derived from an EMBL/GenBank/DDBJ whole genome shotgun (WGS) entry which is preliminary data.</text>
</comment>
<dbReference type="AlphaFoldDB" id="A0AA39Y313"/>
<sequence>MGCSNSKPVSFLIPPDRMRESRVCPRRLAVTSKNTITKFNAMLSDLDRPDDPVYAVSWASGMYGGLTLHSGPTEKYQASATARTASSVGGNYIVTLPRMWPVRQQSEDIMRLGPSMAYEMWWFAMRVGTHPSVRVELFEWRCSSGAEVKGVEGGSGSGWKLVRVGGVAGHGGGNVEENDNGINDSSRADGLTSDIKEVVAVWADAGLSLSQIGALEFRGAGATDEFGLLLNITVIVTGICLWQLRQMHNAAAVASM</sequence>
<reference evidence="1" key="1">
    <citation type="submission" date="2023-06" db="EMBL/GenBank/DDBJ databases">
        <title>Genome-scale phylogeny and comparative genomics of the fungal order Sordariales.</title>
        <authorList>
            <consortium name="Lawrence Berkeley National Laboratory"/>
            <person name="Hensen N."/>
            <person name="Bonometti L."/>
            <person name="Westerberg I."/>
            <person name="Brannstrom I.O."/>
            <person name="Guillou S."/>
            <person name="Cros-Aarteil S."/>
            <person name="Calhoun S."/>
            <person name="Haridas S."/>
            <person name="Kuo A."/>
            <person name="Mondo S."/>
            <person name="Pangilinan J."/>
            <person name="Riley R."/>
            <person name="Labutti K."/>
            <person name="Andreopoulos B."/>
            <person name="Lipzen A."/>
            <person name="Chen C."/>
            <person name="Yanf M."/>
            <person name="Daum C."/>
            <person name="Ng V."/>
            <person name="Clum A."/>
            <person name="Steindorff A."/>
            <person name="Ohm R."/>
            <person name="Martin F."/>
            <person name="Silar P."/>
            <person name="Natvig D."/>
            <person name="Lalanne C."/>
            <person name="Gautier V."/>
            <person name="Ament-Velasquez S.L."/>
            <person name="Kruys A."/>
            <person name="Hutchinson M.I."/>
            <person name="Powell A.J."/>
            <person name="Barry K."/>
            <person name="Miller A.N."/>
            <person name="Grigoriev I.V."/>
            <person name="Debuchy R."/>
            <person name="Gladieux P."/>
            <person name="Thoren M.H."/>
            <person name="Johannesson H."/>
        </authorList>
    </citation>
    <scope>NUCLEOTIDE SEQUENCE</scope>
    <source>
        <strain evidence="1">SMH2532-1</strain>
    </source>
</reference>
<organism evidence="1 2">
    <name type="scientific">Cercophora newfieldiana</name>
    <dbReference type="NCBI Taxonomy" id="92897"/>
    <lineage>
        <taxon>Eukaryota</taxon>
        <taxon>Fungi</taxon>
        <taxon>Dikarya</taxon>
        <taxon>Ascomycota</taxon>
        <taxon>Pezizomycotina</taxon>
        <taxon>Sordariomycetes</taxon>
        <taxon>Sordariomycetidae</taxon>
        <taxon>Sordariales</taxon>
        <taxon>Lasiosphaeriaceae</taxon>
        <taxon>Cercophora</taxon>
    </lineage>
</organism>
<keyword evidence="2" id="KW-1185">Reference proteome</keyword>
<protein>
    <submittedName>
        <fullName evidence="1">Uncharacterized protein</fullName>
    </submittedName>
</protein>
<dbReference type="Proteomes" id="UP001174936">
    <property type="component" value="Unassembled WGS sequence"/>
</dbReference>
<dbReference type="EMBL" id="JAULSV010000005">
    <property type="protein sequence ID" value="KAK0643962.1"/>
    <property type="molecule type" value="Genomic_DNA"/>
</dbReference>
<proteinExistence type="predicted"/>
<accession>A0AA39Y313</accession>